<evidence type="ECO:0008006" key="6">
    <source>
        <dbReference type="Google" id="ProtNLM"/>
    </source>
</evidence>
<feature type="compositionally biased region" description="Polar residues" evidence="1">
    <location>
        <begin position="129"/>
        <end position="151"/>
    </location>
</feature>
<dbReference type="OMA" id="RMKYPSG"/>
<feature type="compositionally biased region" description="Basic and acidic residues" evidence="1">
    <location>
        <begin position="1042"/>
        <end position="1063"/>
    </location>
</feature>
<feature type="region of interest" description="Disordered" evidence="1">
    <location>
        <begin position="551"/>
        <end position="785"/>
    </location>
</feature>
<keyword evidence="5" id="KW-1185">Reference proteome</keyword>
<feature type="region of interest" description="Disordered" evidence="1">
    <location>
        <begin position="1366"/>
        <end position="1385"/>
    </location>
</feature>
<dbReference type="PANTHER" id="PTHR18874">
    <property type="entry name" value="CMF/LEK/CENP CELL DIVISION-RELATED"/>
    <property type="match status" value="1"/>
</dbReference>
<dbReference type="GO" id="GO:0051310">
    <property type="term" value="P:metaphase chromosome alignment"/>
    <property type="evidence" value="ECO:0007669"/>
    <property type="project" value="TreeGrafter"/>
</dbReference>
<evidence type="ECO:0000259" key="2">
    <source>
        <dbReference type="Pfam" id="PF10481"/>
    </source>
</evidence>
<feature type="region of interest" description="Disordered" evidence="1">
    <location>
        <begin position="810"/>
        <end position="830"/>
    </location>
</feature>
<dbReference type="GO" id="GO:0000775">
    <property type="term" value="C:chromosome, centromeric region"/>
    <property type="evidence" value="ECO:0007669"/>
    <property type="project" value="InterPro"/>
</dbReference>
<feature type="compositionally biased region" description="Basic and acidic residues" evidence="1">
    <location>
        <begin position="848"/>
        <end position="861"/>
    </location>
</feature>
<evidence type="ECO:0000313" key="4">
    <source>
        <dbReference type="Ensembl" id="ENSPFOP00000029060.1"/>
    </source>
</evidence>
<feature type="region of interest" description="Disordered" evidence="1">
    <location>
        <begin position="1581"/>
        <end position="1619"/>
    </location>
</feature>
<reference evidence="5" key="1">
    <citation type="submission" date="2013-10" db="EMBL/GenBank/DDBJ databases">
        <authorList>
            <person name="Schartl M."/>
            <person name="Warren W."/>
        </authorList>
    </citation>
    <scope>NUCLEOTIDE SEQUENCE [LARGE SCALE GENOMIC DNA]</scope>
    <source>
        <strain evidence="5">female</strain>
    </source>
</reference>
<dbReference type="Pfam" id="PF10490">
    <property type="entry name" value="CENP-F_C_Rb_bdg"/>
    <property type="match status" value="1"/>
</dbReference>
<feature type="compositionally biased region" description="Basic and acidic residues" evidence="1">
    <location>
        <begin position="727"/>
        <end position="751"/>
    </location>
</feature>
<feature type="compositionally biased region" description="Basic and acidic residues" evidence="1">
    <location>
        <begin position="658"/>
        <end position="713"/>
    </location>
</feature>
<dbReference type="GO" id="GO:0005634">
    <property type="term" value="C:nucleus"/>
    <property type="evidence" value="ECO:0007669"/>
    <property type="project" value="TreeGrafter"/>
</dbReference>
<feature type="region of interest" description="Disordered" evidence="1">
    <location>
        <begin position="129"/>
        <end position="174"/>
    </location>
</feature>
<feature type="region of interest" description="Disordered" evidence="1">
    <location>
        <begin position="1203"/>
        <end position="1226"/>
    </location>
</feature>
<dbReference type="Proteomes" id="UP000028760">
    <property type="component" value="Unassembled WGS sequence"/>
</dbReference>
<evidence type="ECO:0000259" key="3">
    <source>
        <dbReference type="Pfam" id="PF10490"/>
    </source>
</evidence>
<dbReference type="InterPro" id="IPR018302">
    <property type="entry name" value="CenpF/LEK1_Rb-prot-bd"/>
</dbReference>
<dbReference type="InterPro" id="IPR043513">
    <property type="entry name" value="Cenp-F"/>
</dbReference>
<feature type="region of interest" description="Disordered" evidence="1">
    <location>
        <begin position="848"/>
        <end position="885"/>
    </location>
</feature>
<dbReference type="GO" id="GO:0070840">
    <property type="term" value="F:dynein complex binding"/>
    <property type="evidence" value="ECO:0007669"/>
    <property type="project" value="TreeGrafter"/>
</dbReference>
<feature type="domain" description="Centromere protein Cenp-F N-terminal" evidence="2">
    <location>
        <begin position="1"/>
        <end position="297"/>
    </location>
</feature>
<dbReference type="Pfam" id="PF10481">
    <property type="entry name" value="CENP-F_N"/>
    <property type="match status" value="1"/>
</dbReference>
<feature type="compositionally biased region" description="Basic and acidic residues" evidence="1">
    <location>
        <begin position="758"/>
        <end position="774"/>
    </location>
</feature>
<dbReference type="GO" id="GO:0000922">
    <property type="term" value="C:spindle pole"/>
    <property type="evidence" value="ECO:0007669"/>
    <property type="project" value="TreeGrafter"/>
</dbReference>
<dbReference type="PANTHER" id="PTHR18874:SF10">
    <property type="entry name" value="CENTROMERE PROTEIN F"/>
    <property type="match status" value="1"/>
</dbReference>
<feature type="compositionally biased region" description="Basic and acidic residues" evidence="1">
    <location>
        <begin position="247"/>
        <end position="264"/>
    </location>
</feature>
<dbReference type="GO" id="GO:0010389">
    <property type="term" value="P:regulation of G2/M transition of mitotic cell cycle"/>
    <property type="evidence" value="ECO:0007669"/>
    <property type="project" value="TreeGrafter"/>
</dbReference>
<reference evidence="4" key="3">
    <citation type="submission" date="2025-09" db="UniProtKB">
        <authorList>
            <consortium name="Ensembl"/>
        </authorList>
    </citation>
    <scope>IDENTIFICATION</scope>
</reference>
<name>A0A096MCB9_POEFO</name>
<feature type="domain" description="Kinetochore protein Cenp-F/LEK1 Rb protein-binding" evidence="3">
    <location>
        <begin position="1655"/>
        <end position="1688"/>
    </location>
</feature>
<protein>
    <recommendedName>
        <fullName evidence="6">Centromere protein F</fullName>
    </recommendedName>
</protein>
<evidence type="ECO:0000313" key="5">
    <source>
        <dbReference type="Proteomes" id="UP000028760"/>
    </source>
</evidence>
<feature type="compositionally biased region" description="Basic and acidic residues" evidence="1">
    <location>
        <begin position="154"/>
        <end position="168"/>
    </location>
</feature>
<feature type="compositionally biased region" description="Low complexity" evidence="1">
    <location>
        <begin position="1604"/>
        <end position="1614"/>
    </location>
</feature>
<dbReference type="GO" id="GO:0000278">
    <property type="term" value="P:mitotic cell cycle"/>
    <property type="evidence" value="ECO:0007669"/>
    <property type="project" value="TreeGrafter"/>
</dbReference>
<feature type="compositionally biased region" description="Basic and acidic residues" evidence="1">
    <location>
        <begin position="810"/>
        <end position="821"/>
    </location>
</feature>
<feature type="region of interest" description="Disordered" evidence="1">
    <location>
        <begin position="186"/>
        <end position="264"/>
    </location>
</feature>
<feature type="compositionally biased region" description="Low complexity" evidence="1">
    <location>
        <begin position="568"/>
        <end position="586"/>
    </location>
</feature>
<feature type="compositionally biased region" description="Polar residues" evidence="1">
    <location>
        <begin position="1165"/>
        <end position="1180"/>
    </location>
</feature>
<feature type="region of interest" description="Disordered" evidence="1">
    <location>
        <begin position="1036"/>
        <end position="1077"/>
    </location>
</feature>
<proteinExistence type="predicted"/>
<evidence type="ECO:0000256" key="1">
    <source>
        <dbReference type="SAM" id="MobiDB-lite"/>
    </source>
</evidence>
<feature type="region of interest" description="Disordered" evidence="1">
    <location>
        <begin position="1157"/>
        <end position="1180"/>
    </location>
</feature>
<dbReference type="GO" id="GO:0008017">
    <property type="term" value="F:microtubule binding"/>
    <property type="evidence" value="ECO:0007669"/>
    <property type="project" value="InterPro"/>
</dbReference>
<feature type="region of interest" description="Disordered" evidence="1">
    <location>
        <begin position="1089"/>
        <end position="1116"/>
    </location>
</feature>
<dbReference type="Ensembl" id="ENSPFOT00000022206.1">
    <property type="protein sequence ID" value="ENSPFOP00000029060.1"/>
    <property type="gene ID" value="ENSPFOG00000024553.1"/>
</dbReference>
<feature type="compositionally biased region" description="Basic and acidic residues" evidence="1">
    <location>
        <begin position="619"/>
        <end position="639"/>
    </location>
</feature>
<reference evidence="4" key="2">
    <citation type="submission" date="2025-08" db="UniProtKB">
        <authorList>
            <consortium name="Ensembl"/>
        </authorList>
    </citation>
    <scope>IDENTIFICATION</scope>
</reference>
<dbReference type="InterPro" id="IPR018463">
    <property type="entry name" value="Centromere_CenpF_N"/>
</dbReference>
<sequence>MSWAEEDWTVGLSGRVLQKVKELQVFKERLSRENKQKQLQLDNIHTSLEKQTAKYEAVRGELQFVQRDLQSVREEAEAAVTARERLTQELHTKQAQVCSLEGQLDAARNQNNHLSQEIKRLEAELEKLQNSSRRTDTTLFSTPCWTASSPWEHNGSRQEDRPGQRDEGQSGGHHIRQRLQFSEASAASLPRQQHKSTPLRHPSDQSDVFSTPSAVFPWERDDSGPASRRRLASSPQAPSPEVLNQGRLDRSSEEKVHKTETDKLQSRLSALEVQLSEKVGNLKTVQNEMGLMKKELAAKELDLQKTQEELSKAHTRAAQDKERASEAEHKLKQLQEELKCQRQNAESSRLQHQQRTKELEKVHQKDLAELQKERQCEEKQHQQEVNKLNQELQQARSLHNALQAQADKLTLQKQALDKELDSLKEKLKWTEEQLKESQKKETQTQAKLTASAQLSYSLPSRLTELKMKLKRLNLAVKLLHSINADTLRLLRELQGEVTRPFSPDFEKCFLLHPEVVSFFLARVIKSHYPRNPSHKIPAIYKIKLVNTSEQKAPAASTQPAPFGPVGQSFSSPSRAAAHSRTAASQSEQNRDGSRSEVTAAREPGEGIDAEQISITNSERQQKVGQREEADKDGEIRRNAADVNRATTAEHPPAAGGLKIEHAQLPKSDEPASSQDLKRENDGLRSELRDVREELQRRLEDLEAQRRAETEARTRLRQLSRKQSTQAAEREEREKDLKVKLENEKAETERLKRSLAALEAERSREEAENEEKQEQETSTTQNDRESELIELNMQLKNQLAMVKAQLALEREERKTEEEERNQRMNTDSDVNTELSLKLAEIMADVEELKHRREEDSVEDEKLSTSSSPLPSLPDDELTSNTGCSDNSLLSSPEEHLLFCESTNQRNALLSTEAEDILRLGGQTTKETSDQIKLSSSDLQRDQCPTSDLTKVVEVLQKKCAKESERAKKYRDKFEALQIQVTRQTKELTTAFEKQSQHILGLLAELQEKEGALLSQEEELKQCKQELNQLKLEENNVATLTANRETEERNGDEELREKSELKQEEEAVAPLSSSDLNIQKETIQPNVEECEAEMPPPVGGEGESAAVTSGERSAVGPCDSVGEVEEIQLSQHGERVDTLAELHVLRQEKQLLQQRVRDLTNMDTRDQTSQTDSENQDNTENTACLAGDGLLKEEAATDQQLLINLKRRDDEGQDLEGENTSSMSGEGNAEDMTEIQINRLQEQVLSTNSTLFTDSCANHFTFPEHEMKSQSEKDVRIVLKNLLKRTHVVQVEALLRRVRTLTEETEVQAQELVLWRLASQPATGHSQVQKNPDAVTVIREDEVSLCCSSRKLQGRLLFSSIRLQNSSLPEPKSLRSPKKSLQGQTRSGAEFDPVIVSGSRSQRRGKFFRTLEPFHILQSCDHKPRFNNSLILIGNFVLFQVKSLLLELQICFAHELKYSIFSQLPSTCLILTKCEKNQESEKENQEINLHWSESYPEQNKVKKDAKLIQVSSQTIAQHHGARDLSLSGSSLSKLQHFHTETHQTKLDSFRGAGDFETPIYPSDSNVKVEAVSVGSQTEGRLLPRGFSTASAATQTEQDFSDEEESVGSPPVSPVSSAEKTEAGDKMLLSGSFPIPADPARLAERIRRNRAQLSAAFDDTEYEPYGLPEVVMKGFADIPTGPSCPYIVRRGLLGTVQPLSKKEPQGDEETD</sequence>
<accession>A0A096MCB9</accession>
<dbReference type="EMBL" id="AYCK01003850">
    <property type="status" value="NOT_ANNOTATED_CDS"/>
    <property type="molecule type" value="Genomic_DNA"/>
</dbReference>
<feature type="region of interest" description="Disordered" evidence="1">
    <location>
        <begin position="309"/>
        <end position="329"/>
    </location>
</feature>
<organism evidence="4 5">
    <name type="scientific">Poecilia formosa</name>
    <name type="common">Amazon molly</name>
    <name type="synonym">Limia formosa</name>
    <dbReference type="NCBI Taxonomy" id="48698"/>
    <lineage>
        <taxon>Eukaryota</taxon>
        <taxon>Metazoa</taxon>
        <taxon>Chordata</taxon>
        <taxon>Craniata</taxon>
        <taxon>Vertebrata</taxon>
        <taxon>Euteleostomi</taxon>
        <taxon>Actinopterygii</taxon>
        <taxon>Neopterygii</taxon>
        <taxon>Teleostei</taxon>
        <taxon>Neoteleostei</taxon>
        <taxon>Acanthomorphata</taxon>
        <taxon>Ovalentaria</taxon>
        <taxon>Atherinomorphae</taxon>
        <taxon>Cyprinodontiformes</taxon>
        <taxon>Poeciliidae</taxon>
        <taxon>Poeciliinae</taxon>
        <taxon>Poecilia</taxon>
    </lineage>
</organism>
<feature type="compositionally biased region" description="Polar residues" evidence="1">
    <location>
        <begin position="1585"/>
        <end position="1595"/>
    </location>
</feature>